<evidence type="ECO:0000256" key="1">
    <source>
        <dbReference type="SAM" id="Phobius"/>
    </source>
</evidence>
<reference evidence="2" key="2">
    <citation type="submission" date="2020-09" db="EMBL/GenBank/DDBJ databases">
        <authorList>
            <person name="Sun Q."/>
            <person name="Zhou Y."/>
        </authorList>
    </citation>
    <scope>NUCLEOTIDE SEQUENCE</scope>
    <source>
        <strain evidence="2">CGMCC 1.6333</strain>
    </source>
</reference>
<dbReference type="EMBL" id="BMLG01000011">
    <property type="protein sequence ID" value="GGM34604.1"/>
    <property type="molecule type" value="Genomic_DNA"/>
</dbReference>
<keyword evidence="1" id="KW-0812">Transmembrane</keyword>
<keyword evidence="1" id="KW-1133">Transmembrane helix</keyword>
<reference evidence="2" key="1">
    <citation type="journal article" date="2014" name="Int. J. Syst. Evol. Microbiol.">
        <title>Complete genome sequence of Corynebacterium casei LMG S-19264T (=DSM 44701T), isolated from a smear-ripened cheese.</title>
        <authorList>
            <consortium name="US DOE Joint Genome Institute (JGI-PGF)"/>
            <person name="Walter F."/>
            <person name="Albersmeier A."/>
            <person name="Kalinowski J."/>
            <person name="Ruckert C."/>
        </authorList>
    </citation>
    <scope>NUCLEOTIDE SEQUENCE</scope>
    <source>
        <strain evidence="2">CGMCC 1.6333</strain>
    </source>
</reference>
<keyword evidence="3" id="KW-1185">Reference proteome</keyword>
<dbReference type="RefSeq" id="WP_117155514.1">
    <property type="nucleotide sequence ID" value="NZ_BMLG01000011.1"/>
</dbReference>
<evidence type="ECO:0000313" key="3">
    <source>
        <dbReference type="Proteomes" id="UP000618460"/>
    </source>
</evidence>
<keyword evidence="1" id="KW-0472">Membrane</keyword>
<gene>
    <name evidence="2" type="ORF">GCM10011351_20750</name>
</gene>
<dbReference type="AlphaFoldDB" id="A0A917TRE8"/>
<proteinExistence type="predicted"/>
<name>A0A917TRE8_9BACI</name>
<sequence length="381" mass="45391">MRTYSWIGLQTNDYEDKKKIRDYIYFLLKWMIIPPLYIIMTFPYVPLVLIYDSFRRKENRLNIEGFKIKRPQETAAARVVAKGKNMTAEKLKDGRMNIAEAVFSTHNFEGMEMRVDEACAVLHRCYTQDGLESAYLALVAPFKDEKPSLYIIASTADIVQTHGDIILKDDYFNGYRIHIEINENDQRYTSHVERALKAAFLEEQTYYYHTGSYQGYKTERIPKSSIQRIRLFHQYDPVYSMYDQLVHGKKPEHTTPPLATQWRYETEKYVTIKTYILKMIDENRIPRPLFEEVGERFHRMHALDDDLALMFFNEDELFFYMLRYAEYLYPNPFPVEPRELLVDVYVKAYLTDNAIYTKEEMIEKLKEDGYGLETMFGEWIN</sequence>
<dbReference type="Proteomes" id="UP000618460">
    <property type="component" value="Unassembled WGS sequence"/>
</dbReference>
<protein>
    <submittedName>
        <fullName evidence="2">Uncharacterized protein</fullName>
    </submittedName>
</protein>
<comment type="caution">
    <text evidence="2">The sequence shown here is derived from an EMBL/GenBank/DDBJ whole genome shotgun (WGS) entry which is preliminary data.</text>
</comment>
<accession>A0A917TRE8</accession>
<feature type="transmembrane region" description="Helical" evidence="1">
    <location>
        <begin position="23"/>
        <end position="51"/>
    </location>
</feature>
<evidence type="ECO:0000313" key="2">
    <source>
        <dbReference type="EMBL" id="GGM34604.1"/>
    </source>
</evidence>
<organism evidence="2 3">
    <name type="scientific">Paraliobacillus quinghaiensis</name>
    <dbReference type="NCBI Taxonomy" id="470815"/>
    <lineage>
        <taxon>Bacteria</taxon>
        <taxon>Bacillati</taxon>
        <taxon>Bacillota</taxon>
        <taxon>Bacilli</taxon>
        <taxon>Bacillales</taxon>
        <taxon>Bacillaceae</taxon>
        <taxon>Paraliobacillus</taxon>
    </lineage>
</organism>